<protein>
    <submittedName>
        <fullName evidence="2">Uncharacterized protein</fullName>
    </submittedName>
</protein>
<keyword evidence="1" id="KW-0472">Membrane</keyword>
<proteinExistence type="predicted"/>
<dbReference type="AlphaFoldDB" id="A0A162ZGG5"/>
<feature type="transmembrane region" description="Helical" evidence="1">
    <location>
        <begin position="103"/>
        <end position="122"/>
    </location>
</feature>
<dbReference type="Proteomes" id="UP000077315">
    <property type="component" value="Unassembled WGS sequence"/>
</dbReference>
<gene>
    <name evidence="2" type="ORF">PHYBLDRAFT_175111</name>
</gene>
<dbReference type="GeneID" id="28998315"/>
<name>A0A162ZGG5_PHYB8</name>
<evidence type="ECO:0000313" key="3">
    <source>
        <dbReference type="Proteomes" id="UP000077315"/>
    </source>
</evidence>
<accession>A0A162ZGG5</accession>
<dbReference type="RefSeq" id="XP_018284601.1">
    <property type="nucleotide sequence ID" value="XM_018437409.1"/>
</dbReference>
<reference evidence="3" key="1">
    <citation type="submission" date="2015-06" db="EMBL/GenBank/DDBJ databases">
        <title>Expansion of signal transduction pathways in fungi by whole-genome duplication.</title>
        <authorList>
            <consortium name="DOE Joint Genome Institute"/>
            <person name="Corrochano L.M."/>
            <person name="Kuo A."/>
            <person name="Marcet-Houben M."/>
            <person name="Polaino S."/>
            <person name="Salamov A."/>
            <person name="Villalobos J.M."/>
            <person name="Alvarez M.I."/>
            <person name="Avalos J."/>
            <person name="Benito E.P."/>
            <person name="Benoit I."/>
            <person name="Burger G."/>
            <person name="Camino L.P."/>
            <person name="Canovas D."/>
            <person name="Cerda-Olmedo E."/>
            <person name="Cheng J.-F."/>
            <person name="Dominguez A."/>
            <person name="Elias M."/>
            <person name="Eslava A.P."/>
            <person name="Glaser F."/>
            <person name="Grimwood J."/>
            <person name="Gutierrez G."/>
            <person name="Heitman J."/>
            <person name="Henrissat B."/>
            <person name="Iturriaga E.A."/>
            <person name="Lang B.F."/>
            <person name="Lavin J.L."/>
            <person name="Lee S."/>
            <person name="Li W."/>
            <person name="Lindquist E."/>
            <person name="Lopez-Garcia S."/>
            <person name="Luque E.M."/>
            <person name="Marcos A.T."/>
            <person name="Martin J."/>
            <person name="McCluskey K."/>
            <person name="Medina H.R."/>
            <person name="Miralles-Duran A."/>
            <person name="Miyazaki A."/>
            <person name="Munoz-Torres E."/>
            <person name="Oguiza J.A."/>
            <person name="Ohm R."/>
            <person name="Olmedo M."/>
            <person name="Orejas M."/>
            <person name="Ortiz-Castellanos L."/>
            <person name="Pisabarro A.G."/>
            <person name="Rodriguez-Romero J."/>
            <person name="Ruiz-Herrera J."/>
            <person name="Ruiz-Vazquez R."/>
            <person name="Sanz C."/>
            <person name="Schackwitz W."/>
            <person name="Schmutz J."/>
            <person name="Shahriari M."/>
            <person name="Shelest E."/>
            <person name="Silva-Franco F."/>
            <person name="Soanes D."/>
            <person name="Syed K."/>
            <person name="Tagua V.G."/>
            <person name="Talbot N.J."/>
            <person name="Thon M."/>
            <person name="De vries R.P."/>
            <person name="Wiebenga A."/>
            <person name="Yadav J.S."/>
            <person name="Braun E.L."/>
            <person name="Baker S."/>
            <person name="Garre V."/>
            <person name="Horwitz B."/>
            <person name="Torres-Martinez S."/>
            <person name="Idnurm A."/>
            <person name="Herrera-Estrella A."/>
            <person name="Gabaldon T."/>
            <person name="Grigoriev I.V."/>
        </authorList>
    </citation>
    <scope>NUCLEOTIDE SEQUENCE [LARGE SCALE GENOMIC DNA]</scope>
    <source>
        <strain evidence="3">NRRL 1555(-)</strain>
    </source>
</reference>
<evidence type="ECO:0000256" key="1">
    <source>
        <dbReference type="SAM" id="Phobius"/>
    </source>
</evidence>
<dbReference type="VEuPathDB" id="FungiDB:PHYBLDRAFT_175111"/>
<evidence type="ECO:0000313" key="2">
    <source>
        <dbReference type="EMBL" id="OAD66561.1"/>
    </source>
</evidence>
<dbReference type="InParanoid" id="A0A162ZGG5"/>
<sequence length="181" mass="20309">MDVVNQLSSLLKLAFDHLILMPITVHFRQFFLFPICQNVCPYLGYLLAQAVVLPHQGNAYGIKPDACGFWASQLTRDMKTQEELNSNMLGRGRGRGRGCGRELVLVLVLGLGVVVLYTKRFVSFSLLKGPQSYWKYIGYRPVETSLSGQSNESINPRTCMVLEWGRLTGHGSIMRKDALVI</sequence>
<dbReference type="EMBL" id="KV441002">
    <property type="protein sequence ID" value="OAD66561.1"/>
    <property type="molecule type" value="Genomic_DNA"/>
</dbReference>
<organism evidence="2 3">
    <name type="scientific">Phycomyces blakesleeanus (strain ATCC 8743b / DSM 1359 / FGSC 10004 / NBRC 33097 / NRRL 1555)</name>
    <dbReference type="NCBI Taxonomy" id="763407"/>
    <lineage>
        <taxon>Eukaryota</taxon>
        <taxon>Fungi</taxon>
        <taxon>Fungi incertae sedis</taxon>
        <taxon>Mucoromycota</taxon>
        <taxon>Mucoromycotina</taxon>
        <taxon>Mucoromycetes</taxon>
        <taxon>Mucorales</taxon>
        <taxon>Phycomycetaceae</taxon>
        <taxon>Phycomyces</taxon>
    </lineage>
</organism>
<keyword evidence="1" id="KW-0812">Transmembrane</keyword>
<keyword evidence="3" id="KW-1185">Reference proteome</keyword>
<keyword evidence="1" id="KW-1133">Transmembrane helix</keyword>